<reference evidence="2 3" key="1">
    <citation type="journal article" date="2015" name="Genome Announc.">
        <title>Expanding the biotechnology potential of lactobacilli through comparative genomics of 213 strains and associated genera.</title>
        <authorList>
            <person name="Sun Z."/>
            <person name="Harris H.M."/>
            <person name="McCann A."/>
            <person name="Guo C."/>
            <person name="Argimon S."/>
            <person name="Zhang W."/>
            <person name="Yang X."/>
            <person name="Jeffery I.B."/>
            <person name="Cooney J.C."/>
            <person name="Kagawa T.F."/>
            <person name="Liu W."/>
            <person name="Song Y."/>
            <person name="Salvetti E."/>
            <person name="Wrobel A."/>
            <person name="Rasinkangas P."/>
            <person name="Parkhill J."/>
            <person name="Rea M.C."/>
            <person name="O'Sullivan O."/>
            <person name="Ritari J."/>
            <person name="Douillard F.P."/>
            <person name="Paul Ross R."/>
            <person name="Yang R."/>
            <person name="Briner A.E."/>
            <person name="Felis G.E."/>
            <person name="de Vos W.M."/>
            <person name="Barrangou R."/>
            <person name="Klaenhammer T.R."/>
            <person name="Caufield P.W."/>
            <person name="Cui Y."/>
            <person name="Zhang H."/>
            <person name="O'Toole P.W."/>
        </authorList>
    </citation>
    <scope>NUCLEOTIDE SEQUENCE [LARGE SCALE GENOMIC DNA]</scope>
    <source>
        <strain evidence="2 3">DSM 20444</strain>
    </source>
</reference>
<dbReference type="InterPro" id="IPR023385">
    <property type="entry name" value="YopX-like_C"/>
</dbReference>
<feature type="domain" description="YopX protein" evidence="1">
    <location>
        <begin position="8"/>
        <end position="52"/>
    </location>
</feature>
<proteinExistence type="predicted"/>
<sequence length="90" mass="10492">MEEKMNKTHGAFGRYTGIKDKNGKKIYEGDRVQPYRINNFVNVPDVKVEESFLVKNDNYVYGKWIAREVGKDNFSVNGYHFGRELEILSV</sequence>
<dbReference type="Gene3D" id="2.30.30.290">
    <property type="entry name" value="YopX-like domains"/>
    <property type="match status" value="1"/>
</dbReference>
<dbReference type="Pfam" id="PF09643">
    <property type="entry name" value="YopX"/>
    <property type="match status" value="1"/>
</dbReference>
<protein>
    <recommendedName>
        <fullName evidence="1">YopX protein domain-containing protein</fullName>
    </recommendedName>
</protein>
<dbReference type="AlphaFoldDB" id="A0A0R2DZQ2"/>
<comment type="caution">
    <text evidence="2">The sequence shown here is derived from an EMBL/GenBank/DDBJ whole genome shotgun (WGS) entry which is preliminary data.</text>
</comment>
<dbReference type="PATRIC" id="fig|1046596.6.peg.1197"/>
<evidence type="ECO:0000313" key="2">
    <source>
        <dbReference type="EMBL" id="KRN09392.1"/>
    </source>
</evidence>
<name>A0A0R2DZQ2_9LACO</name>
<organism evidence="2 3">
    <name type="scientific">Liquorilactobacillus mali KCTC 3596 = DSM 20444</name>
    <dbReference type="NCBI Taxonomy" id="1046596"/>
    <lineage>
        <taxon>Bacteria</taxon>
        <taxon>Bacillati</taxon>
        <taxon>Bacillota</taxon>
        <taxon>Bacilli</taxon>
        <taxon>Lactobacillales</taxon>
        <taxon>Lactobacillaceae</taxon>
        <taxon>Liquorilactobacillus</taxon>
    </lineage>
</organism>
<dbReference type="SUPFAM" id="SSF159006">
    <property type="entry name" value="YopX-like"/>
    <property type="match status" value="1"/>
</dbReference>
<dbReference type="EMBL" id="AYYH01000027">
    <property type="protein sequence ID" value="KRN09392.1"/>
    <property type="molecule type" value="Genomic_DNA"/>
</dbReference>
<evidence type="ECO:0000313" key="3">
    <source>
        <dbReference type="Proteomes" id="UP000050898"/>
    </source>
</evidence>
<dbReference type="Proteomes" id="UP000050898">
    <property type="component" value="Unassembled WGS sequence"/>
</dbReference>
<gene>
    <name evidence="2" type="ORF">FD00_GL001115</name>
</gene>
<dbReference type="InterPro" id="IPR019096">
    <property type="entry name" value="YopX_protein"/>
</dbReference>
<accession>A0A0R2DZQ2</accession>
<evidence type="ECO:0000259" key="1">
    <source>
        <dbReference type="Pfam" id="PF09643"/>
    </source>
</evidence>
<keyword evidence="3" id="KW-1185">Reference proteome</keyword>